<dbReference type="AlphaFoldDB" id="A0A0E9UNG3"/>
<reference evidence="1" key="1">
    <citation type="submission" date="2014-11" db="EMBL/GenBank/DDBJ databases">
        <authorList>
            <person name="Amaro Gonzalez C."/>
        </authorList>
    </citation>
    <scope>NUCLEOTIDE SEQUENCE</scope>
</reference>
<dbReference type="EMBL" id="GBXM01041286">
    <property type="protein sequence ID" value="JAH67291.1"/>
    <property type="molecule type" value="Transcribed_RNA"/>
</dbReference>
<organism evidence="1">
    <name type="scientific">Anguilla anguilla</name>
    <name type="common">European freshwater eel</name>
    <name type="synonym">Muraena anguilla</name>
    <dbReference type="NCBI Taxonomy" id="7936"/>
    <lineage>
        <taxon>Eukaryota</taxon>
        <taxon>Metazoa</taxon>
        <taxon>Chordata</taxon>
        <taxon>Craniata</taxon>
        <taxon>Vertebrata</taxon>
        <taxon>Euteleostomi</taxon>
        <taxon>Actinopterygii</taxon>
        <taxon>Neopterygii</taxon>
        <taxon>Teleostei</taxon>
        <taxon>Anguilliformes</taxon>
        <taxon>Anguillidae</taxon>
        <taxon>Anguilla</taxon>
    </lineage>
</organism>
<accession>A0A0E9UNG3</accession>
<sequence length="47" mass="5393">MNSQSYGSGCTEGVGHVGRFAMRKAKAQWKTFIHKLWYTTESRSLKQ</sequence>
<evidence type="ECO:0000313" key="1">
    <source>
        <dbReference type="EMBL" id="JAH67291.1"/>
    </source>
</evidence>
<proteinExistence type="predicted"/>
<protein>
    <submittedName>
        <fullName evidence="1">Uncharacterized protein</fullName>
    </submittedName>
</protein>
<reference evidence="1" key="2">
    <citation type="journal article" date="2015" name="Fish Shellfish Immunol.">
        <title>Early steps in the European eel (Anguilla anguilla)-Vibrio vulnificus interaction in the gills: Role of the RtxA13 toxin.</title>
        <authorList>
            <person name="Callol A."/>
            <person name="Pajuelo D."/>
            <person name="Ebbesson L."/>
            <person name="Teles M."/>
            <person name="MacKenzie S."/>
            <person name="Amaro C."/>
        </authorList>
    </citation>
    <scope>NUCLEOTIDE SEQUENCE</scope>
</reference>
<name>A0A0E9UNG3_ANGAN</name>